<evidence type="ECO:0000256" key="1">
    <source>
        <dbReference type="ARBA" id="ARBA00001947"/>
    </source>
</evidence>
<dbReference type="FunFam" id="3.40.50.720:FF:000003">
    <property type="entry name" value="S-(hydroxymethyl)glutathione dehydrogenase"/>
    <property type="match status" value="1"/>
</dbReference>
<dbReference type="Gene3D" id="3.40.50.720">
    <property type="entry name" value="NAD(P)-binding Rossmann-like Domain"/>
    <property type="match status" value="1"/>
</dbReference>
<dbReference type="Pfam" id="PF00107">
    <property type="entry name" value="ADH_zinc_N"/>
    <property type="match status" value="1"/>
</dbReference>
<dbReference type="InterPro" id="IPR036291">
    <property type="entry name" value="NAD(P)-bd_dom_sf"/>
</dbReference>
<reference evidence="9 10" key="1">
    <citation type="submission" date="2018-10" db="EMBL/GenBank/DDBJ databases">
        <title>Draft genome of Mycobacterium hodleri strain B.</title>
        <authorList>
            <person name="Amande T.J."/>
            <person name="Mcgenity T.J."/>
        </authorList>
    </citation>
    <scope>NUCLEOTIDE SEQUENCE [LARGE SCALE GENOMIC DNA]</scope>
    <source>
        <strain evidence="9 10">B</strain>
    </source>
</reference>
<sequence>MLAPPGPREVEVTVAAAGVCHSDLHVTTGEWEVPIPTVLGHEGSGVVSAVGKDVTSLEVGDHVVLSWVANCGSCRQCTAGRPVQCSTYAEVISPNGVLFDGTSRLSVGGLPAYHYLGVSSFAEKVVVPDSGAVKVRKDAPLQDIALLGCGVATGMGAVTNTAQVPTGATVAIIGCGGVGLSCVQAAKRAGAARIVAVDIVQSKLDLAVRLGATDTVNTAGGSDPAADVRDVVPDGFDYVFDAIGRVTTTETAISLLGLGGAAVIVGMPPTGSSARFDPLALAAADQRILGCNYGSIVPHRDIPLLVDEVMSGGIELGPLISGRRPLSDAAAALDDLSSGGALRQLLIPELASATS</sequence>
<proteinExistence type="inferred from homology"/>
<dbReference type="SUPFAM" id="SSF50129">
    <property type="entry name" value="GroES-like"/>
    <property type="match status" value="1"/>
</dbReference>
<dbReference type="GO" id="GO:0046294">
    <property type="term" value="P:formaldehyde catabolic process"/>
    <property type="evidence" value="ECO:0007669"/>
    <property type="project" value="TreeGrafter"/>
</dbReference>
<keyword evidence="6" id="KW-0520">NAD</keyword>
<name>A0A544VWS3_9MYCO</name>
<evidence type="ECO:0000256" key="5">
    <source>
        <dbReference type="ARBA" id="ARBA00023002"/>
    </source>
</evidence>
<comment type="similarity">
    <text evidence="2 7">Belongs to the zinc-containing alcohol dehydrogenase family.</text>
</comment>
<evidence type="ECO:0000313" key="9">
    <source>
        <dbReference type="EMBL" id="TQR84439.1"/>
    </source>
</evidence>
<dbReference type="InterPro" id="IPR013149">
    <property type="entry name" value="ADH-like_C"/>
</dbReference>
<keyword evidence="5" id="KW-0560">Oxidoreductase</keyword>
<dbReference type="AlphaFoldDB" id="A0A544VWS3"/>
<dbReference type="SUPFAM" id="SSF51735">
    <property type="entry name" value="NAD(P)-binding Rossmann-fold domains"/>
    <property type="match status" value="1"/>
</dbReference>
<comment type="caution">
    <text evidence="9">The sequence shown here is derived from an EMBL/GenBank/DDBJ whole genome shotgun (WGS) entry which is preliminary data.</text>
</comment>
<keyword evidence="3 7" id="KW-0479">Metal-binding</keyword>
<evidence type="ECO:0000256" key="4">
    <source>
        <dbReference type="ARBA" id="ARBA00022833"/>
    </source>
</evidence>
<evidence type="ECO:0000313" key="10">
    <source>
        <dbReference type="Proteomes" id="UP000315759"/>
    </source>
</evidence>
<dbReference type="GO" id="GO:0008270">
    <property type="term" value="F:zinc ion binding"/>
    <property type="evidence" value="ECO:0007669"/>
    <property type="project" value="InterPro"/>
</dbReference>
<evidence type="ECO:0000256" key="2">
    <source>
        <dbReference type="ARBA" id="ARBA00008072"/>
    </source>
</evidence>
<dbReference type="EMBL" id="VIFX01000031">
    <property type="protein sequence ID" value="TQR84439.1"/>
    <property type="molecule type" value="Genomic_DNA"/>
</dbReference>
<dbReference type="GO" id="GO:0051903">
    <property type="term" value="F:S-(hydroxymethyl)glutathione dehydrogenase [NAD(P)+] activity"/>
    <property type="evidence" value="ECO:0007669"/>
    <property type="project" value="TreeGrafter"/>
</dbReference>
<evidence type="ECO:0000256" key="3">
    <source>
        <dbReference type="ARBA" id="ARBA00022723"/>
    </source>
</evidence>
<dbReference type="InterPro" id="IPR011032">
    <property type="entry name" value="GroES-like_sf"/>
</dbReference>
<dbReference type="PANTHER" id="PTHR43880">
    <property type="entry name" value="ALCOHOL DEHYDROGENASE"/>
    <property type="match status" value="1"/>
</dbReference>
<dbReference type="InterPro" id="IPR013154">
    <property type="entry name" value="ADH-like_N"/>
</dbReference>
<evidence type="ECO:0000256" key="7">
    <source>
        <dbReference type="RuleBase" id="RU361277"/>
    </source>
</evidence>
<dbReference type="InterPro" id="IPR020843">
    <property type="entry name" value="ER"/>
</dbReference>
<dbReference type="Pfam" id="PF08240">
    <property type="entry name" value="ADH_N"/>
    <property type="match status" value="1"/>
</dbReference>
<dbReference type="SMART" id="SM00829">
    <property type="entry name" value="PKS_ER"/>
    <property type="match status" value="1"/>
</dbReference>
<dbReference type="InterPro" id="IPR002328">
    <property type="entry name" value="ADH_Zn_CS"/>
</dbReference>
<gene>
    <name evidence="9" type="ORF">D8S82_22100</name>
</gene>
<accession>A0A544VWS3</accession>
<dbReference type="Proteomes" id="UP000315759">
    <property type="component" value="Unassembled WGS sequence"/>
</dbReference>
<comment type="cofactor">
    <cofactor evidence="1 7">
        <name>Zn(2+)</name>
        <dbReference type="ChEBI" id="CHEBI:29105"/>
    </cofactor>
</comment>
<keyword evidence="10" id="KW-1185">Reference proteome</keyword>
<dbReference type="PROSITE" id="PS00059">
    <property type="entry name" value="ADH_ZINC"/>
    <property type="match status" value="1"/>
</dbReference>
<dbReference type="Gene3D" id="3.90.180.10">
    <property type="entry name" value="Medium-chain alcohol dehydrogenases, catalytic domain"/>
    <property type="match status" value="1"/>
</dbReference>
<evidence type="ECO:0000256" key="6">
    <source>
        <dbReference type="ARBA" id="ARBA00023027"/>
    </source>
</evidence>
<feature type="domain" description="Enoyl reductase (ER)" evidence="8">
    <location>
        <begin position="2"/>
        <end position="347"/>
    </location>
</feature>
<protein>
    <submittedName>
        <fullName evidence="9">Zinc-binding dehydrogenase</fullName>
    </submittedName>
</protein>
<keyword evidence="4 7" id="KW-0862">Zinc</keyword>
<evidence type="ECO:0000259" key="8">
    <source>
        <dbReference type="SMART" id="SM00829"/>
    </source>
</evidence>
<organism evidence="9 10">
    <name type="scientific">Mycolicibacterium hodleri</name>
    <dbReference type="NCBI Taxonomy" id="49897"/>
    <lineage>
        <taxon>Bacteria</taxon>
        <taxon>Bacillati</taxon>
        <taxon>Actinomycetota</taxon>
        <taxon>Actinomycetes</taxon>
        <taxon>Mycobacteriales</taxon>
        <taxon>Mycobacteriaceae</taxon>
        <taxon>Mycolicibacterium</taxon>
    </lineage>
</organism>
<dbReference type="PANTHER" id="PTHR43880:SF12">
    <property type="entry name" value="ALCOHOL DEHYDROGENASE CLASS-3"/>
    <property type="match status" value="1"/>
</dbReference>
<dbReference type="GO" id="GO:0005829">
    <property type="term" value="C:cytosol"/>
    <property type="evidence" value="ECO:0007669"/>
    <property type="project" value="TreeGrafter"/>
</dbReference>